<dbReference type="Gene3D" id="1.10.510.10">
    <property type="entry name" value="Transferase(Phosphotransferase) domain 1"/>
    <property type="match status" value="1"/>
</dbReference>
<dbReference type="GO" id="GO:0009244">
    <property type="term" value="P:lipopolysaccharide core region biosynthetic process"/>
    <property type="evidence" value="ECO:0007669"/>
    <property type="project" value="UniProtKB-UniRule"/>
</dbReference>
<keyword evidence="5 15" id="KW-1003">Cell membrane</keyword>
<evidence type="ECO:0000256" key="10">
    <source>
        <dbReference type="ARBA" id="ARBA00022840"/>
    </source>
</evidence>
<evidence type="ECO:0000256" key="11">
    <source>
        <dbReference type="ARBA" id="ARBA00022985"/>
    </source>
</evidence>
<keyword evidence="8 15" id="KW-0547">Nucleotide-binding</keyword>
<evidence type="ECO:0000256" key="9">
    <source>
        <dbReference type="ARBA" id="ARBA00022777"/>
    </source>
</evidence>
<comment type="function">
    <text evidence="15">Catalyzes the ATP-dependent phosphorylation of the 3-deoxy-D-manno-octulosonic acid (Kdo) residue in Kdo-lipid IV(A) at the 4-OH position.</text>
</comment>
<dbReference type="InterPro" id="IPR022826">
    <property type="entry name" value="KDO_kinase"/>
</dbReference>
<keyword evidence="6 15" id="KW-0997">Cell inner membrane</keyword>
<evidence type="ECO:0000256" key="15">
    <source>
        <dbReference type="HAMAP-Rule" id="MF_00521"/>
    </source>
</evidence>
<dbReference type="SUPFAM" id="SSF56112">
    <property type="entry name" value="Protein kinase-like (PK-like)"/>
    <property type="match status" value="1"/>
</dbReference>
<keyword evidence="11 15" id="KW-0448">Lipopolysaccharide biosynthesis</keyword>
<comment type="subcellular location">
    <subcellularLocation>
        <location evidence="1 15">Cell inner membrane</location>
        <topology evidence="1 15">Peripheral membrane protein</topology>
        <orientation evidence="1 15">Cytoplasmic side</orientation>
    </subcellularLocation>
</comment>
<dbReference type="UniPathway" id="UPA00958"/>
<evidence type="ECO:0000256" key="4">
    <source>
        <dbReference type="ARBA" id="ARBA00011988"/>
    </source>
</evidence>
<reference evidence="16 17" key="1">
    <citation type="submission" date="2018-05" db="EMBL/GenBank/DDBJ databases">
        <title>Abyssibacter profundi OUC007T gen. nov., sp. nov, a marine bacterium isolated from seawater of the Mariana Trench.</title>
        <authorList>
            <person name="Zhou S."/>
        </authorList>
    </citation>
    <scope>NUCLEOTIDE SEQUENCE [LARGE SCALE GENOMIC DNA]</scope>
    <source>
        <strain evidence="16 17">OUC007</strain>
    </source>
</reference>
<evidence type="ECO:0000256" key="8">
    <source>
        <dbReference type="ARBA" id="ARBA00022741"/>
    </source>
</evidence>
<evidence type="ECO:0000256" key="3">
    <source>
        <dbReference type="ARBA" id="ARBA00010327"/>
    </source>
</evidence>
<dbReference type="InterPro" id="IPR011009">
    <property type="entry name" value="Kinase-like_dom_sf"/>
</dbReference>
<keyword evidence="10 15" id="KW-0067">ATP-binding</keyword>
<dbReference type="NCBIfam" id="NF002475">
    <property type="entry name" value="PRK01723.1"/>
    <property type="match status" value="1"/>
</dbReference>
<dbReference type="Pfam" id="PF06293">
    <property type="entry name" value="Kdo"/>
    <property type="match status" value="1"/>
</dbReference>
<dbReference type="GO" id="GO:0016773">
    <property type="term" value="F:phosphotransferase activity, alcohol group as acceptor"/>
    <property type="evidence" value="ECO:0007669"/>
    <property type="project" value="UniProtKB-UniRule"/>
</dbReference>
<dbReference type="GO" id="GO:0005524">
    <property type="term" value="F:ATP binding"/>
    <property type="evidence" value="ECO:0007669"/>
    <property type="project" value="UniProtKB-UniRule"/>
</dbReference>
<protein>
    <recommendedName>
        <fullName evidence="13 15">3-deoxy-D-manno-octulosonic acid kinase</fullName>
        <shortName evidence="15">Kdo kinase</shortName>
        <ecNumber evidence="4 15">2.7.1.166</ecNumber>
    </recommendedName>
</protein>
<gene>
    <name evidence="15" type="primary">kdkA</name>
    <name evidence="16" type="ORF">DEH80_08965</name>
</gene>
<dbReference type="EMBL" id="QEQK01000007">
    <property type="protein sequence ID" value="PWN55948.1"/>
    <property type="molecule type" value="Genomic_DNA"/>
</dbReference>
<evidence type="ECO:0000256" key="13">
    <source>
        <dbReference type="ARBA" id="ARBA00029511"/>
    </source>
</evidence>
<dbReference type="HAMAP" id="MF_00521">
    <property type="entry name" value="KDO_kinase"/>
    <property type="match status" value="1"/>
</dbReference>
<dbReference type="GO" id="GO:0016301">
    <property type="term" value="F:kinase activity"/>
    <property type="evidence" value="ECO:0007669"/>
    <property type="project" value="UniProtKB-KW"/>
</dbReference>
<evidence type="ECO:0000256" key="2">
    <source>
        <dbReference type="ARBA" id="ARBA00004713"/>
    </source>
</evidence>
<comment type="catalytic activity">
    <reaction evidence="14 15">
        <text>an alpha-Kdo-(2-&gt;6)-lipid IVA + ATP = a 4-O-phospho-alpha-Kdo-(2-&gt;6)-lipid IVA + ADP + H(+)</text>
        <dbReference type="Rhea" id="RHEA:74271"/>
        <dbReference type="ChEBI" id="CHEBI:15378"/>
        <dbReference type="ChEBI" id="CHEBI:30616"/>
        <dbReference type="ChEBI" id="CHEBI:176428"/>
        <dbReference type="ChEBI" id="CHEBI:193140"/>
        <dbReference type="ChEBI" id="CHEBI:456216"/>
        <dbReference type="EC" id="2.7.1.166"/>
    </reaction>
</comment>
<dbReference type="AlphaFoldDB" id="A0A363UKK1"/>
<dbReference type="GO" id="GO:0005886">
    <property type="term" value="C:plasma membrane"/>
    <property type="evidence" value="ECO:0007669"/>
    <property type="project" value="UniProtKB-SubCell"/>
</dbReference>
<evidence type="ECO:0000313" key="17">
    <source>
        <dbReference type="Proteomes" id="UP000251800"/>
    </source>
</evidence>
<name>A0A363UKK1_9GAMM</name>
<comment type="pathway">
    <text evidence="2 15">Bacterial outer membrane biogenesis; LPS core biosynthesis.</text>
</comment>
<keyword evidence="12 15" id="KW-0472">Membrane</keyword>
<evidence type="ECO:0000256" key="7">
    <source>
        <dbReference type="ARBA" id="ARBA00022679"/>
    </source>
</evidence>
<dbReference type="EC" id="2.7.1.166" evidence="4 15"/>
<comment type="caution">
    <text evidence="16">The sequence shown here is derived from an EMBL/GenBank/DDBJ whole genome shotgun (WGS) entry which is preliminary data.</text>
</comment>
<accession>A0A363UKK1</accession>
<keyword evidence="9 15" id="KW-0418">Kinase</keyword>
<dbReference type="Proteomes" id="UP000251800">
    <property type="component" value="Unassembled WGS sequence"/>
</dbReference>
<keyword evidence="17" id="KW-1185">Reference proteome</keyword>
<comment type="similarity">
    <text evidence="3 15">Belongs to the protein kinase superfamily. KdkA/RfaP family.</text>
</comment>
<keyword evidence="7 15" id="KW-0808">Transferase</keyword>
<evidence type="ECO:0000256" key="5">
    <source>
        <dbReference type="ARBA" id="ARBA00022475"/>
    </source>
</evidence>
<proteinExistence type="inferred from homology"/>
<evidence type="ECO:0000313" key="16">
    <source>
        <dbReference type="EMBL" id="PWN55948.1"/>
    </source>
</evidence>
<evidence type="ECO:0000256" key="12">
    <source>
        <dbReference type="ARBA" id="ARBA00023136"/>
    </source>
</evidence>
<sequence>MRSCQISVADSSAWGGNAPTNLFTGRRMSVTIREARFQDHHHHILYDPALLPEPSAACFDPDDWLQQAACTPVGAGRGTAWFVGPQPHAWVLRRYRRGGLPGKLIRDHYWHSSLALSRPWREFRISARLYALGLPVPRPVAACLTRHGLTDTGALITCRIPDAQSLGERMLAGGLTPSDWQAVGQTIARLHREQVWHADLNVHNLLCDPQDIWHIIDLDRARFRRGHFWRAGNLQRLRRSVDKLRKQAPDAGFTENDWAALIHGHTEAL</sequence>
<evidence type="ECO:0000256" key="14">
    <source>
        <dbReference type="ARBA" id="ARBA00034417"/>
    </source>
</evidence>
<organism evidence="16 17">
    <name type="scientific">Abyssibacter profundi</name>
    <dbReference type="NCBI Taxonomy" id="2182787"/>
    <lineage>
        <taxon>Bacteria</taxon>
        <taxon>Pseudomonadati</taxon>
        <taxon>Pseudomonadota</taxon>
        <taxon>Gammaproteobacteria</taxon>
        <taxon>Chromatiales</taxon>
        <taxon>Oceanococcaceae</taxon>
        <taxon>Abyssibacter</taxon>
    </lineage>
</organism>
<evidence type="ECO:0000256" key="1">
    <source>
        <dbReference type="ARBA" id="ARBA00004515"/>
    </source>
</evidence>
<evidence type="ECO:0000256" key="6">
    <source>
        <dbReference type="ARBA" id="ARBA00022519"/>
    </source>
</evidence>
<feature type="active site" evidence="15">
    <location>
        <position position="199"/>
    </location>
</feature>
<dbReference type="RefSeq" id="WP_109720163.1">
    <property type="nucleotide sequence ID" value="NZ_QEQK01000007.1"/>
</dbReference>
<dbReference type="OrthoDB" id="6854449at2"/>